<proteinExistence type="predicted"/>
<dbReference type="Proteomes" id="UP000199696">
    <property type="component" value="Unassembled WGS sequence"/>
</dbReference>
<reference evidence="2" key="1">
    <citation type="submission" date="2016-06" db="EMBL/GenBank/DDBJ databases">
        <authorList>
            <person name="Varghese N."/>
            <person name="Submissions Spin"/>
        </authorList>
    </citation>
    <scope>NUCLEOTIDE SEQUENCE [LARGE SCALE GENOMIC DNA]</scope>
    <source>
        <strain evidence="2">DSM 44814</strain>
    </source>
</reference>
<evidence type="ECO:0000313" key="2">
    <source>
        <dbReference type="Proteomes" id="UP000199696"/>
    </source>
</evidence>
<dbReference type="STRING" id="227316.GA0070604_0219"/>
<sequence length="252" mass="27897">MTPVRSARCPFRRDPGVHHHCNARMERSSQYCYARSMSRRTALAAISPVASEQWGMITAGQARRLDVSRQDLKRLVDDGTLAIADQAARVYRLTGVPEDPELDPLRAAWLQLGGAKSWHERIAAPDAIVSHRSAAHLRGLGDLIPHQHEFYATTRLRPRRNDIKLRVRSQIAPDSWEVWGGLPVRTVPAIIDDLLADGEDESAVAQVVHDALALGLLHKDALKAIVAPQAAAYGHSDPAEFVRVLVGEETRR</sequence>
<evidence type="ECO:0000313" key="1">
    <source>
        <dbReference type="EMBL" id="SCL44138.1"/>
    </source>
</evidence>
<dbReference type="AlphaFoldDB" id="A0A1C6TR50"/>
<dbReference type="EMBL" id="FMHY01000002">
    <property type="protein sequence ID" value="SCL44138.1"/>
    <property type="molecule type" value="Genomic_DNA"/>
</dbReference>
<organism evidence="1 2">
    <name type="scientific">Micromonospora eburnea</name>
    <dbReference type="NCBI Taxonomy" id="227316"/>
    <lineage>
        <taxon>Bacteria</taxon>
        <taxon>Bacillati</taxon>
        <taxon>Actinomycetota</taxon>
        <taxon>Actinomycetes</taxon>
        <taxon>Micromonosporales</taxon>
        <taxon>Micromonosporaceae</taxon>
        <taxon>Micromonospora</taxon>
    </lineage>
</organism>
<protein>
    <submittedName>
        <fullName evidence="1">Transcriptional regulator, AbiEi antitoxin, Type IV TA system</fullName>
    </submittedName>
</protein>
<keyword evidence="2" id="KW-1185">Reference proteome</keyword>
<gene>
    <name evidence="1" type="ORF">GA0070604_0219</name>
</gene>
<name>A0A1C6TR50_9ACTN</name>
<accession>A0A1C6TR50</accession>